<dbReference type="GO" id="GO:0006644">
    <property type="term" value="P:phospholipid metabolic process"/>
    <property type="evidence" value="ECO:0007669"/>
    <property type="project" value="InterPro"/>
</dbReference>
<evidence type="ECO:0000313" key="5">
    <source>
        <dbReference type="Proteomes" id="UP000288716"/>
    </source>
</evidence>
<dbReference type="PROSITE" id="PS00118">
    <property type="entry name" value="PA2_HIS"/>
    <property type="match status" value="1"/>
</dbReference>
<dbReference type="Pfam" id="PF06951">
    <property type="entry name" value="PLA2G12"/>
    <property type="match status" value="1"/>
</dbReference>
<dbReference type="PANTHER" id="PTHR12824">
    <property type="entry name" value="GROUP XII SECRETORY PHOSPHOLIPASE A2 FAMILY MEMBER"/>
    <property type="match status" value="1"/>
</dbReference>
<keyword evidence="2" id="KW-0964">Secreted</keyword>
<dbReference type="GO" id="GO:0050482">
    <property type="term" value="P:arachidonate secretion"/>
    <property type="evidence" value="ECO:0007669"/>
    <property type="project" value="InterPro"/>
</dbReference>
<dbReference type="AlphaFoldDB" id="A0A443SDC0"/>
<reference evidence="4 5" key="1">
    <citation type="journal article" date="2018" name="Gigascience">
        <title>Genomes of trombidid mites reveal novel predicted allergens and laterally-transferred genes associated with secondary metabolism.</title>
        <authorList>
            <person name="Dong X."/>
            <person name="Chaisiri K."/>
            <person name="Xia D."/>
            <person name="Armstrong S.D."/>
            <person name="Fang Y."/>
            <person name="Donnelly M.J."/>
            <person name="Kadowaki T."/>
            <person name="McGarry J.W."/>
            <person name="Darby A.C."/>
            <person name="Makepeace B.L."/>
        </authorList>
    </citation>
    <scope>NUCLEOTIDE SEQUENCE [LARGE SCALE GENOMIC DNA]</scope>
    <source>
        <strain evidence="4">UoL-UT</strain>
    </source>
</reference>
<name>A0A443SDC0_9ACAR</name>
<protein>
    <submittedName>
        <fullName evidence="4">Group XIIA secretory phospholipase A2-like protein</fullName>
    </submittedName>
</protein>
<dbReference type="InterPro" id="IPR010711">
    <property type="entry name" value="PLA2G12"/>
</dbReference>
<evidence type="ECO:0000256" key="3">
    <source>
        <dbReference type="SAM" id="SignalP"/>
    </source>
</evidence>
<comment type="caution">
    <text evidence="4">The sequence shown here is derived from an EMBL/GenBank/DDBJ whole genome shotgun (WGS) entry which is preliminary data.</text>
</comment>
<evidence type="ECO:0000256" key="1">
    <source>
        <dbReference type="ARBA" id="ARBA00004613"/>
    </source>
</evidence>
<keyword evidence="5" id="KW-1185">Reference proteome</keyword>
<dbReference type="InterPro" id="IPR036444">
    <property type="entry name" value="PLipase_A2_dom_sf"/>
</dbReference>
<gene>
    <name evidence="4" type="ORF">B4U80_13807</name>
</gene>
<dbReference type="GO" id="GO:0004623">
    <property type="term" value="F:phospholipase A2 activity"/>
    <property type="evidence" value="ECO:0007669"/>
    <property type="project" value="InterPro"/>
</dbReference>
<feature type="signal peptide" evidence="3">
    <location>
        <begin position="1"/>
        <end position="19"/>
    </location>
</feature>
<sequence length="157" mass="17664">MNSIVIFTLTSLIYTSVIAYNNPLGSTSKEICKLECSGVLKTNINHKPTANGCGSGPTASIISQFVVTEQQDQCCNEHDFCYGDCTKTKDHCDDEFEKCLKEKYEKNMHSDSTGSRLLNFNFRPMVVSQFPFLVRLYGCPFYLEAQKKACICENINL</sequence>
<dbReference type="VEuPathDB" id="VectorBase:LDEU006523"/>
<evidence type="ECO:0000256" key="2">
    <source>
        <dbReference type="ARBA" id="ARBA00022525"/>
    </source>
</evidence>
<dbReference type="SUPFAM" id="SSF48619">
    <property type="entry name" value="Phospholipase A2, PLA2"/>
    <property type="match status" value="1"/>
</dbReference>
<dbReference type="STRING" id="299467.A0A443SDC0"/>
<dbReference type="PANTHER" id="PTHR12824:SF8">
    <property type="entry name" value="GXIVSPLA2, ISOFORM A"/>
    <property type="match status" value="1"/>
</dbReference>
<accession>A0A443SDC0</accession>
<evidence type="ECO:0000313" key="4">
    <source>
        <dbReference type="EMBL" id="RWS25516.1"/>
    </source>
</evidence>
<dbReference type="EMBL" id="NCKV01003626">
    <property type="protein sequence ID" value="RWS25516.1"/>
    <property type="molecule type" value="Genomic_DNA"/>
</dbReference>
<dbReference type="Gene3D" id="1.20.90.10">
    <property type="entry name" value="Phospholipase A2 domain"/>
    <property type="match status" value="1"/>
</dbReference>
<dbReference type="GO" id="GO:0005576">
    <property type="term" value="C:extracellular region"/>
    <property type="evidence" value="ECO:0007669"/>
    <property type="project" value="UniProtKB-SubCell"/>
</dbReference>
<dbReference type="GO" id="GO:0005509">
    <property type="term" value="F:calcium ion binding"/>
    <property type="evidence" value="ECO:0007669"/>
    <property type="project" value="InterPro"/>
</dbReference>
<dbReference type="InterPro" id="IPR033113">
    <property type="entry name" value="PLA2_histidine"/>
</dbReference>
<comment type="subcellular location">
    <subcellularLocation>
        <location evidence="1">Secreted</location>
    </subcellularLocation>
</comment>
<dbReference type="OrthoDB" id="3935740at2759"/>
<proteinExistence type="predicted"/>
<dbReference type="GO" id="GO:0016042">
    <property type="term" value="P:lipid catabolic process"/>
    <property type="evidence" value="ECO:0007669"/>
    <property type="project" value="InterPro"/>
</dbReference>
<feature type="chain" id="PRO_5019534545" evidence="3">
    <location>
        <begin position="20"/>
        <end position="157"/>
    </location>
</feature>
<organism evidence="4 5">
    <name type="scientific">Leptotrombidium deliense</name>
    <dbReference type="NCBI Taxonomy" id="299467"/>
    <lineage>
        <taxon>Eukaryota</taxon>
        <taxon>Metazoa</taxon>
        <taxon>Ecdysozoa</taxon>
        <taxon>Arthropoda</taxon>
        <taxon>Chelicerata</taxon>
        <taxon>Arachnida</taxon>
        <taxon>Acari</taxon>
        <taxon>Acariformes</taxon>
        <taxon>Trombidiformes</taxon>
        <taxon>Prostigmata</taxon>
        <taxon>Anystina</taxon>
        <taxon>Parasitengona</taxon>
        <taxon>Trombiculoidea</taxon>
        <taxon>Trombiculidae</taxon>
        <taxon>Leptotrombidium</taxon>
    </lineage>
</organism>
<dbReference type="Proteomes" id="UP000288716">
    <property type="component" value="Unassembled WGS sequence"/>
</dbReference>
<keyword evidence="3" id="KW-0732">Signal</keyword>